<feature type="region of interest" description="Disordered" evidence="7">
    <location>
        <begin position="172"/>
        <end position="194"/>
    </location>
</feature>
<evidence type="ECO:0000256" key="2">
    <source>
        <dbReference type="ARBA" id="ARBA00022833"/>
    </source>
</evidence>
<dbReference type="InterPro" id="IPR036864">
    <property type="entry name" value="Zn2-C6_fun-type_DNA-bd_sf"/>
</dbReference>
<comment type="subcellular location">
    <subcellularLocation>
        <location evidence="1">Nucleus</location>
    </subcellularLocation>
</comment>
<evidence type="ECO:0000256" key="6">
    <source>
        <dbReference type="ARBA" id="ARBA00023242"/>
    </source>
</evidence>
<protein>
    <recommendedName>
        <fullName evidence="8">Zn(2)-C6 fungal-type domain-containing protein</fullName>
    </recommendedName>
</protein>
<gene>
    <name evidence="9" type="ORF">B0T15DRAFT_219141</name>
</gene>
<keyword evidence="2" id="KW-0862">Zinc</keyword>
<evidence type="ECO:0000256" key="4">
    <source>
        <dbReference type="ARBA" id="ARBA00023125"/>
    </source>
</evidence>
<dbReference type="InterPro" id="IPR021858">
    <property type="entry name" value="Fun_TF"/>
</dbReference>
<keyword evidence="10" id="KW-1185">Reference proteome</keyword>
<dbReference type="EMBL" id="JAUDZG010000004">
    <property type="protein sequence ID" value="KAK3306150.1"/>
    <property type="molecule type" value="Genomic_DNA"/>
</dbReference>
<dbReference type="InterPro" id="IPR001138">
    <property type="entry name" value="Zn2Cys6_DnaBD"/>
</dbReference>
<dbReference type="GO" id="GO:0003677">
    <property type="term" value="F:DNA binding"/>
    <property type="evidence" value="ECO:0007669"/>
    <property type="project" value="UniProtKB-KW"/>
</dbReference>
<feature type="domain" description="Zn(2)-C6 fungal-type" evidence="8">
    <location>
        <begin position="8"/>
        <end position="42"/>
    </location>
</feature>
<evidence type="ECO:0000256" key="7">
    <source>
        <dbReference type="SAM" id="MobiDB-lite"/>
    </source>
</evidence>
<dbReference type="GO" id="GO:0008270">
    <property type="term" value="F:zinc ion binding"/>
    <property type="evidence" value="ECO:0007669"/>
    <property type="project" value="InterPro"/>
</dbReference>
<dbReference type="AlphaFoldDB" id="A0AAJ0GUL9"/>
<evidence type="ECO:0000313" key="9">
    <source>
        <dbReference type="EMBL" id="KAK3306150.1"/>
    </source>
</evidence>
<proteinExistence type="predicted"/>
<dbReference type="Gene3D" id="4.10.240.10">
    <property type="entry name" value="Zn(2)-C6 fungal-type DNA-binding domain"/>
    <property type="match status" value="1"/>
</dbReference>
<reference evidence="9" key="2">
    <citation type="submission" date="2023-06" db="EMBL/GenBank/DDBJ databases">
        <authorList>
            <consortium name="Lawrence Berkeley National Laboratory"/>
            <person name="Mondo S.J."/>
            <person name="Hensen N."/>
            <person name="Bonometti L."/>
            <person name="Westerberg I."/>
            <person name="Brannstrom I.O."/>
            <person name="Guillou S."/>
            <person name="Cros-Aarteil S."/>
            <person name="Calhoun S."/>
            <person name="Haridas S."/>
            <person name="Kuo A."/>
            <person name="Pangilinan J."/>
            <person name="Riley R."/>
            <person name="Labutti K."/>
            <person name="Andreopoulos B."/>
            <person name="Lipzen A."/>
            <person name="Chen C."/>
            <person name="Yanf M."/>
            <person name="Daum C."/>
            <person name="Ng V."/>
            <person name="Clum A."/>
            <person name="Steindorff A."/>
            <person name="Ohm R."/>
            <person name="Martin F."/>
            <person name="Silar P."/>
            <person name="Natvig D."/>
            <person name="Lalanne C."/>
            <person name="Gautier V."/>
            <person name="Ament-Velasquez S.L."/>
            <person name="Kruys A."/>
            <person name="Hutchinson M.I."/>
            <person name="Powell A.J."/>
            <person name="Barry K."/>
            <person name="Miller A.N."/>
            <person name="Grigoriev I.V."/>
            <person name="Debuchy R."/>
            <person name="Gladieux P."/>
            <person name="Thoren M.H."/>
            <person name="Johannesson H."/>
        </authorList>
    </citation>
    <scope>NUCLEOTIDE SEQUENCE</scope>
    <source>
        <strain evidence="9">CBS 333.67</strain>
    </source>
</reference>
<accession>A0AAJ0GUL9</accession>
<dbReference type="CDD" id="cd00067">
    <property type="entry name" value="GAL4"/>
    <property type="match status" value="1"/>
</dbReference>
<reference evidence="9" key="1">
    <citation type="journal article" date="2023" name="Mol. Phylogenet. Evol.">
        <title>Genome-scale phylogeny and comparative genomics of the fungal order Sordariales.</title>
        <authorList>
            <person name="Hensen N."/>
            <person name="Bonometti L."/>
            <person name="Westerberg I."/>
            <person name="Brannstrom I.O."/>
            <person name="Guillou S."/>
            <person name="Cros-Aarteil S."/>
            <person name="Calhoun S."/>
            <person name="Haridas S."/>
            <person name="Kuo A."/>
            <person name="Mondo S."/>
            <person name="Pangilinan J."/>
            <person name="Riley R."/>
            <person name="LaButti K."/>
            <person name="Andreopoulos B."/>
            <person name="Lipzen A."/>
            <person name="Chen C."/>
            <person name="Yan M."/>
            <person name="Daum C."/>
            <person name="Ng V."/>
            <person name="Clum A."/>
            <person name="Steindorff A."/>
            <person name="Ohm R.A."/>
            <person name="Martin F."/>
            <person name="Silar P."/>
            <person name="Natvig D.O."/>
            <person name="Lalanne C."/>
            <person name="Gautier V."/>
            <person name="Ament-Velasquez S.L."/>
            <person name="Kruys A."/>
            <person name="Hutchinson M.I."/>
            <person name="Powell A.J."/>
            <person name="Barry K."/>
            <person name="Miller A.N."/>
            <person name="Grigoriev I.V."/>
            <person name="Debuchy R."/>
            <person name="Gladieux P."/>
            <person name="Hiltunen Thoren M."/>
            <person name="Johannesson H."/>
        </authorList>
    </citation>
    <scope>NUCLEOTIDE SEQUENCE</scope>
    <source>
        <strain evidence="9">CBS 333.67</strain>
    </source>
</reference>
<dbReference type="PANTHER" id="PTHR37534:SF46">
    <property type="entry name" value="ZN(II)2CYS6 TRANSCRIPTION FACTOR (EUROFUNG)"/>
    <property type="match status" value="1"/>
</dbReference>
<evidence type="ECO:0000259" key="8">
    <source>
        <dbReference type="PROSITE" id="PS50048"/>
    </source>
</evidence>
<feature type="region of interest" description="Disordered" evidence="7">
    <location>
        <begin position="41"/>
        <end position="61"/>
    </location>
</feature>
<comment type="caution">
    <text evidence="9">The sequence shown here is derived from an EMBL/GenBank/DDBJ whole genome shotgun (WGS) entry which is preliminary data.</text>
</comment>
<name>A0AAJ0GUL9_9PEZI</name>
<evidence type="ECO:0000256" key="1">
    <source>
        <dbReference type="ARBA" id="ARBA00004123"/>
    </source>
</evidence>
<dbReference type="SMART" id="SM00066">
    <property type="entry name" value="GAL4"/>
    <property type="match status" value="1"/>
</dbReference>
<keyword evidence="6" id="KW-0539">Nucleus</keyword>
<sequence>MIKHQDLACDRCHALKERCTFRSKRVPAACSRCERLGTQCTTSRQKTKGGRPRKTETASSEPRAGTEFVWFGCPPPDSSSSDDAVLALLPPTPTSNPLLPVFPGGSTRLTRRECLLLQAYLTNRRLIARFLLSPSAADGVLAHLYTTLHAAPDTLLHVLLACAKRFARDQASQAEEKKKKKKRTAPLPSEDHPHANDTCTKHTELIGACCCCCCCCCCHSHGAKAVMTLRRMESELVANGAGGLGDQQAVLALTLGLGLVTFDLLDSGRWAHEVCRFTLGLVERGYNSNNNNTRRRRGGEKKEEEEEEEEEWVWRHRTGRVPEVDAWLMPLVWMDVVNCLVLGQVPVCRLEVSTEASRGVDKYVGVCGELLAPLYDLCRLRHELRTLGSQCQGHAATARATLLRELENIEDTVVKWDPRAPEHFSLASTPDELQAIETQAKIFRAATLLVIHRLRYGFGLRDEESRQLRQAILTDIDTLCLGISPGRSRAEDNGPPLDYRLSLPFFIAAIEVQDPGRRIHILDMLPRIMCQTIYPEVSERLRQALVLSWEVWDRRCDLNCFELLPPGTPPPLLI</sequence>
<dbReference type="GeneID" id="87881618"/>
<evidence type="ECO:0000256" key="5">
    <source>
        <dbReference type="ARBA" id="ARBA00023163"/>
    </source>
</evidence>
<dbReference type="GO" id="GO:0000981">
    <property type="term" value="F:DNA-binding transcription factor activity, RNA polymerase II-specific"/>
    <property type="evidence" value="ECO:0007669"/>
    <property type="project" value="InterPro"/>
</dbReference>
<keyword evidence="3" id="KW-0805">Transcription regulation</keyword>
<dbReference type="Pfam" id="PF11951">
    <property type="entry name" value="Fungal_trans_2"/>
    <property type="match status" value="1"/>
</dbReference>
<keyword evidence="5" id="KW-0804">Transcription</keyword>
<evidence type="ECO:0000313" key="10">
    <source>
        <dbReference type="Proteomes" id="UP001273166"/>
    </source>
</evidence>
<dbReference type="RefSeq" id="XP_062721930.1">
    <property type="nucleotide sequence ID" value="XM_062862789.1"/>
</dbReference>
<evidence type="ECO:0000256" key="3">
    <source>
        <dbReference type="ARBA" id="ARBA00023015"/>
    </source>
</evidence>
<dbReference type="PROSITE" id="PS50048">
    <property type="entry name" value="ZN2_CY6_FUNGAL_2"/>
    <property type="match status" value="1"/>
</dbReference>
<dbReference type="PROSITE" id="PS00463">
    <property type="entry name" value="ZN2_CY6_FUNGAL_1"/>
    <property type="match status" value="1"/>
</dbReference>
<dbReference type="SUPFAM" id="SSF57701">
    <property type="entry name" value="Zn2/Cys6 DNA-binding domain"/>
    <property type="match status" value="1"/>
</dbReference>
<dbReference type="Proteomes" id="UP001273166">
    <property type="component" value="Unassembled WGS sequence"/>
</dbReference>
<dbReference type="GO" id="GO:0005634">
    <property type="term" value="C:nucleus"/>
    <property type="evidence" value="ECO:0007669"/>
    <property type="project" value="UniProtKB-SubCell"/>
</dbReference>
<dbReference type="PANTHER" id="PTHR37534">
    <property type="entry name" value="TRANSCRIPTIONAL ACTIVATOR PROTEIN UGA3"/>
    <property type="match status" value="1"/>
</dbReference>
<organism evidence="9 10">
    <name type="scientific">Chaetomium strumarium</name>
    <dbReference type="NCBI Taxonomy" id="1170767"/>
    <lineage>
        <taxon>Eukaryota</taxon>
        <taxon>Fungi</taxon>
        <taxon>Dikarya</taxon>
        <taxon>Ascomycota</taxon>
        <taxon>Pezizomycotina</taxon>
        <taxon>Sordariomycetes</taxon>
        <taxon>Sordariomycetidae</taxon>
        <taxon>Sordariales</taxon>
        <taxon>Chaetomiaceae</taxon>
        <taxon>Chaetomium</taxon>
    </lineage>
</organism>
<keyword evidence="4" id="KW-0238">DNA-binding</keyword>